<sequence>MRSTRSAIPRCGRFGGDVPDQLLEVRDLTVEYDTGAHPVVAVDHVDLDVQAGEFVGVVGESGCGKSTLLFAIAHLLSSPAAITGGSVKFLGQNLVTMNEKKLASLRWRDFSVVMQSAMNALNPVKSIGAQFHDTIMAHDEVVDDNRPAEVLRLVGIDPIHLKSYPHQLSGGMRQRAMIAMALLFTPDLIIMDEPTSALDVVAQRSLMVQIKELQRKLGFAVIFVTHDMSLVSHFSDKLVVMYAGQVVEFGATRAVFDHPEHPYSEGLLDAFPSIRGPKVPLTGIPGSPPNLADPPPGCRFQPRCPKAFEDCPKIAPELYQVGAVQSRCLLHAPSIEIAREVS</sequence>
<dbReference type="Gene3D" id="3.40.50.300">
    <property type="entry name" value="P-loop containing nucleotide triphosphate hydrolases"/>
    <property type="match status" value="1"/>
</dbReference>
<dbReference type="Proteomes" id="UP000305836">
    <property type="component" value="Unassembled WGS sequence"/>
</dbReference>
<dbReference type="PANTHER" id="PTHR43067">
    <property type="entry name" value="OLIGOPEPTIDE/DIPEPTIDE ABC TRANSPORTER, ATPASE SUBUNIT"/>
    <property type="match status" value="1"/>
</dbReference>
<dbReference type="NCBIfam" id="TIGR01727">
    <property type="entry name" value="oligo_HPY"/>
    <property type="match status" value="1"/>
</dbReference>
<gene>
    <name evidence="6" type="ORF">FDA38_29105</name>
</gene>
<dbReference type="AlphaFoldDB" id="A0A4U3LL33"/>
<dbReference type="GO" id="GO:0015833">
    <property type="term" value="P:peptide transport"/>
    <property type="evidence" value="ECO:0007669"/>
    <property type="project" value="InterPro"/>
</dbReference>
<evidence type="ECO:0000256" key="4">
    <source>
        <dbReference type="ARBA" id="ARBA00022840"/>
    </source>
</evidence>
<dbReference type="InterPro" id="IPR003593">
    <property type="entry name" value="AAA+_ATPase"/>
</dbReference>
<reference evidence="6 7" key="1">
    <citation type="submission" date="2019-04" db="EMBL/GenBank/DDBJ databases">
        <title>Kribbella sp. NEAU-THZ 27 nov., a novel actinomycete isolated from soil.</title>
        <authorList>
            <person name="Duan L."/>
        </authorList>
    </citation>
    <scope>NUCLEOTIDE SEQUENCE [LARGE SCALE GENOMIC DNA]</scope>
    <source>
        <strain evidence="7">NEAU-THZ27</strain>
    </source>
</reference>
<keyword evidence="3" id="KW-0547">Nucleotide-binding</keyword>
<dbReference type="Pfam" id="PF08352">
    <property type="entry name" value="oligo_HPY"/>
    <property type="match status" value="1"/>
</dbReference>
<dbReference type="CDD" id="cd03257">
    <property type="entry name" value="ABC_NikE_OppD_transporters"/>
    <property type="match status" value="1"/>
</dbReference>
<comment type="similarity">
    <text evidence="1">Belongs to the ABC transporter superfamily.</text>
</comment>
<dbReference type="GO" id="GO:0016887">
    <property type="term" value="F:ATP hydrolysis activity"/>
    <property type="evidence" value="ECO:0007669"/>
    <property type="project" value="InterPro"/>
</dbReference>
<dbReference type="SMART" id="SM00382">
    <property type="entry name" value="AAA"/>
    <property type="match status" value="1"/>
</dbReference>
<evidence type="ECO:0000256" key="1">
    <source>
        <dbReference type="ARBA" id="ARBA00005417"/>
    </source>
</evidence>
<dbReference type="InterPro" id="IPR003439">
    <property type="entry name" value="ABC_transporter-like_ATP-bd"/>
</dbReference>
<dbReference type="InterPro" id="IPR013563">
    <property type="entry name" value="Oligopep_ABC_C"/>
</dbReference>
<dbReference type="InterPro" id="IPR017871">
    <property type="entry name" value="ABC_transporter-like_CS"/>
</dbReference>
<dbReference type="GO" id="GO:0005524">
    <property type="term" value="F:ATP binding"/>
    <property type="evidence" value="ECO:0007669"/>
    <property type="project" value="UniProtKB-KW"/>
</dbReference>
<dbReference type="Pfam" id="PF00005">
    <property type="entry name" value="ABC_tran"/>
    <property type="match status" value="1"/>
</dbReference>
<keyword evidence="4 6" id="KW-0067">ATP-binding</keyword>
<proteinExistence type="inferred from homology"/>
<comment type="caution">
    <text evidence="6">The sequence shown here is derived from an EMBL/GenBank/DDBJ whole genome shotgun (WGS) entry which is preliminary data.</text>
</comment>
<accession>A0A4U3LL33</accession>
<evidence type="ECO:0000259" key="5">
    <source>
        <dbReference type="PROSITE" id="PS50893"/>
    </source>
</evidence>
<evidence type="ECO:0000313" key="6">
    <source>
        <dbReference type="EMBL" id="TKK76445.1"/>
    </source>
</evidence>
<evidence type="ECO:0000256" key="2">
    <source>
        <dbReference type="ARBA" id="ARBA00022448"/>
    </source>
</evidence>
<organism evidence="6 7">
    <name type="scientific">Kribbella jiaozuonensis</name>
    <dbReference type="NCBI Taxonomy" id="2575441"/>
    <lineage>
        <taxon>Bacteria</taxon>
        <taxon>Bacillati</taxon>
        <taxon>Actinomycetota</taxon>
        <taxon>Actinomycetes</taxon>
        <taxon>Propionibacteriales</taxon>
        <taxon>Kribbellaceae</taxon>
        <taxon>Kribbella</taxon>
    </lineage>
</organism>
<feature type="domain" description="ABC transporter" evidence="5">
    <location>
        <begin position="23"/>
        <end position="268"/>
    </location>
</feature>
<dbReference type="SUPFAM" id="SSF52540">
    <property type="entry name" value="P-loop containing nucleoside triphosphate hydrolases"/>
    <property type="match status" value="1"/>
</dbReference>
<dbReference type="OrthoDB" id="5357528at2"/>
<evidence type="ECO:0000256" key="3">
    <source>
        <dbReference type="ARBA" id="ARBA00022741"/>
    </source>
</evidence>
<keyword evidence="7" id="KW-1185">Reference proteome</keyword>
<name>A0A4U3LL33_9ACTN</name>
<protein>
    <submittedName>
        <fullName evidence="6">ABC transporter ATP-binding protein</fullName>
    </submittedName>
</protein>
<dbReference type="PROSITE" id="PS50893">
    <property type="entry name" value="ABC_TRANSPORTER_2"/>
    <property type="match status" value="1"/>
</dbReference>
<dbReference type="PROSITE" id="PS00211">
    <property type="entry name" value="ABC_TRANSPORTER_1"/>
    <property type="match status" value="1"/>
</dbReference>
<dbReference type="PANTHER" id="PTHR43067:SF3">
    <property type="entry name" value="MALTOSE ABC TRANSPORTER, ATP-BINDING PROTEIN"/>
    <property type="match status" value="1"/>
</dbReference>
<evidence type="ECO:0000313" key="7">
    <source>
        <dbReference type="Proteomes" id="UP000305836"/>
    </source>
</evidence>
<dbReference type="EMBL" id="SZPZ01000004">
    <property type="protein sequence ID" value="TKK76445.1"/>
    <property type="molecule type" value="Genomic_DNA"/>
</dbReference>
<dbReference type="FunFam" id="3.40.50.300:FF:000016">
    <property type="entry name" value="Oligopeptide ABC transporter ATP-binding component"/>
    <property type="match status" value="1"/>
</dbReference>
<keyword evidence="2" id="KW-0813">Transport</keyword>
<dbReference type="InterPro" id="IPR027417">
    <property type="entry name" value="P-loop_NTPase"/>
</dbReference>